<reference evidence="1" key="1">
    <citation type="submission" date="2023-10" db="EMBL/GenBank/DDBJ databases">
        <authorList>
            <person name="Domelevo Entfellner J.-B."/>
        </authorList>
    </citation>
    <scope>NUCLEOTIDE SEQUENCE</scope>
</reference>
<dbReference type="Proteomes" id="UP001189624">
    <property type="component" value="Chromosome 1"/>
</dbReference>
<name>A0AA86SEX7_9FABA</name>
<dbReference type="EMBL" id="OY731398">
    <property type="protein sequence ID" value="CAJ1910198.1"/>
    <property type="molecule type" value="Genomic_DNA"/>
</dbReference>
<accession>A0AA86SEX7</accession>
<gene>
    <name evidence="1" type="ORF">AYBTSS11_LOCUS3419</name>
</gene>
<organism evidence="1 2">
    <name type="scientific">Sphenostylis stenocarpa</name>
    <dbReference type="NCBI Taxonomy" id="92480"/>
    <lineage>
        <taxon>Eukaryota</taxon>
        <taxon>Viridiplantae</taxon>
        <taxon>Streptophyta</taxon>
        <taxon>Embryophyta</taxon>
        <taxon>Tracheophyta</taxon>
        <taxon>Spermatophyta</taxon>
        <taxon>Magnoliopsida</taxon>
        <taxon>eudicotyledons</taxon>
        <taxon>Gunneridae</taxon>
        <taxon>Pentapetalae</taxon>
        <taxon>rosids</taxon>
        <taxon>fabids</taxon>
        <taxon>Fabales</taxon>
        <taxon>Fabaceae</taxon>
        <taxon>Papilionoideae</taxon>
        <taxon>50 kb inversion clade</taxon>
        <taxon>NPAAA clade</taxon>
        <taxon>indigoferoid/millettioid clade</taxon>
        <taxon>Phaseoleae</taxon>
        <taxon>Sphenostylis</taxon>
    </lineage>
</organism>
<dbReference type="Gramene" id="rna-AYBTSS11_LOCUS3419">
    <property type="protein sequence ID" value="CAJ1910198.1"/>
    <property type="gene ID" value="gene-AYBTSS11_LOCUS3419"/>
</dbReference>
<evidence type="ECO:0000313" key="2">
    <source>
        <dbReference type="Proteomes" id="UP001189624"/>
    </source>
</evidence>
<protein>
    <submittedName>
        <fullName evidence="1">Uncharacterized protein</fullName>
    </submittedName>
</protein>
<evidence type="ECO:0000313" key="1">
    <source>
        <dbReference type="EMBL" id="CAJ1910198.1"/>
    </source>
</evidence>
<dbReference type="AlphaFoldDB" id="A0AA86SEX7"/>
<sequence length="157" mass="17019">MKFANFIDKLKMHDQKERLRGCEGGKGRTNLANLDVGHWSFKVAASVKGGSGTVATSHLLLGRCILQGNFVIFVVVAAATAASSSSRGGGSSRLPAGVGLRTFGGVTEFDRGERRGGVAELRGRRAPQREEKTGYIKEKKEREGLVFHRLLEASIYR</sequence>
<keyword evidence="2" id="KW-1185">Reference proteome</keyword>
<proteinExistence type="predicted"/>